<feature type="domain" description="Amidase" evidence="4">
    <location>
        <begin position="79"/>
        <end position="244"/>
    </location>
</feature>
<dbReference type="EMBL" id="CAJMWV010000214">
    <property type="protein sequence ID" value="CAE6383359.1"/>
    <property type="molecule type" value="Genomic_DNA"/>
</dbReference>
<dbReference type="GO" id="GO:0016787">
    <property type="term" value="F:hydrolase activity"/>
    <property type="evidence" value="ECO:0007669"/>
    <property type="project" value="UniProtKB-KW"/>
</dbReference>
<name>A0A8H2WI29_9AGAM</name>
<evidence type="ECO:0000256" key="3">
    <source>
        <dbReference type="PIRSR" id="PIRSR001221-1"/>
    </source>
</evidence>
<keyword evidence="2" id="KW-0378">Hydrolase</keyword>
<dbReference type="InterPro" id="IPR036928">
    <property type="entry name" value="AS_sf"/>
</dbReference>
<feature type="active site" description="Acyl-ester intermediate" evidence="3">
    <location>
        <position position="242"/>
    </location>
</feature>
<comment type="similarity">
    <text evidence="1">Belongs to the amidase family.</text>
</comment>
<evidence type="ECO:0000259" key="4">
    <source>
        <dbReference type="Pfam" id="PF01425"/>
    </source>
</evidence>
<feature type="domain" description="Amidase" evidence="4">
    <location>
        <begin position="260"/>
        <end position="568"/>
    </location>
</feature>
<dbReference type="AlphaFoldDB" id="A0A8H2WI29"/>
<dbReference type="OrthoDB" id="6428749at2759"/>
<comment type="caution">
    <text evidence="5">The sequence shown here is derived from an EMBL/GenBank/DDBJ whole genome shotgun (WGS) entry which is preliminary data.</text>
</comment>
<feature type="active site" description="Charge relay system" evidence="3">
    <location>
        <position position="218"/>
    </location>
</feature>
<dbReference type="Pfam" id="PF01425">
    <property type="entry name" value="Amidase"/>
    <property type="match status" value="2"/>
</dbReference>
<dbReference type="Proteomes" id="UP000663831">
    <property type="component" value="Unassembled WGS sequence"/>
</dbReference>
<proteinExistence type="inferred from homology"/>
<evidence type="ECO:0000313" key="6">
    <source>
        <dbReference type="Proteomes" id="UP000663831"/>
    </source>
</evidence>
<dbReference type="PIRSF" id="PIRSF001221">
    <property type="entry name" value="Amidase_fungi"/>
    <property type="match status" value="1"/>
</dbReference>
<evidence type="ECO:0000313" key="5">
    <source>
        <dbReference type="EMBL" id="CAE6383359.1"/>
    </source>
</evidence>
<dbReference type="InterPro" id="IPR023631">
    <property type="entry name" value="Amidase_dom"/>
</dbReference>
<reference evidence="5" key="1">
    <citation type="submission" date="2021-01" db="EMBL/GenBank/DDBJ databases">
        <authorList>
            <person name="Kaushik A."/>
        </authorList>
    </citation>
    <scope>NUCLEOTIDE SEQUENCE</scope>
    <source>
        <strain evidence="5">AG3-1AP</strain>
    </source>
</reference>
<dbReference type="Gene3D" id="3.90.1300.10">
    <property type="entry name" value="Amidase signature (AS) domain"/>
    <property type="match status" value="2"/>
</dbReference>
<accession>A0A8H2WI29</accession>
<evidence type="ECO:0000256" key="1">
    <source>
        <dbReference type="ARBA" id="ARBA00009199"/>
    </source>
</evidence>
<protein>
    <recommendedName>
        <fullName evidence="4">Amidase domain-containing protein</fullName>
    </recommendedName>
</protein>
<dbReference type="PANTHER" id="PTHR46072">
    <property type="entry name" value="AMIDASE-RELATED-RELATED"/>
    <property type="match status" value="1"/>
</dbReference>
<sequence length="586" mass="63587">MTENREDWQVIAEHKRADRANRLAPYADWSLGDLTPPPSRKHVASLVHARLTDKERSFVASDVTDLVQRLATQKCTAVEVTTAFCKATYAAQELTNCLTEVMFAEALVCANELDKHLSETGQVVGPLHGIPVSVKDHICVKGADTACGYVDWAFKNIAKEDALLVQILRAAGAIIYVKTTNPQGLLALETSSNLYKSTANPHGRTTNPFNRDLAAGGSSGGEAVLIGTGANLLGVGTDLGGSIRSVDIHLLVVCLLMCFVRVPAAWCGVYALKPSVHRIPLPSSGVFMPYKGKEDLTLVAGPMTRSVRDLELFCRVVSEYQVWYPDPNTLSIPWNGKIAEGSPSEKLVIGLCIDDGVVAPHPPIIECLKKAREVLVAAGHEVIDWTPIDSGGAAELLLRFYVLDGGKDIRGPLEASGEPAVELIQLLLDKGKELGECTLAESWALNVKRDQLRARALGHWNSTTSQSKCGRPMDVVLCPTAATLAPPHDTTRWVGYGAYWNLLDLPAAVFPSGKPFNAEEWKSGTHPPVGNPRNPIEKFVADQWHPDTYDGAPVGLQLVGRRWQDEKLIAHLKIVDALLNPPDARI</sequence>
<dbReference type="SUPFAM" id="SSF75304">
    <property type="entry name" value="Amidase signature (AS) enzymes"/>
    <property type="match status" value="1"/>
</dbReference>
<organism evidence="5 6">
    <name type="scientific">Rhizoctonia solani</name>
    <dbReference type="NCBI Taxonomy" id="456999"/>
    <lineage>
        <taxon>Eukaryota</taxon>
        <taxon>Fungi</taxon>
        <taxon>Dikarya</taxon>
        <taxon>Basidiomycota</taxon>
        <taxon>Agaricomycotina</taxon>
        <taxon>Agaricomycetes</taxon>
        <taxon>Cantharellales</taxon>
        <taxon>Ceratobasidiaceae</taxon>
        <taxon>Rhizoctonia</taxon>
    </lineage>
</organism>
<gene>
    <name evidence="5" type="ORF">RDB_LOCUS3854</name>
</gene>
<feature type="active site" description="Charge relay system" evidence="3">
    <location>
        <position position="135"/>
    </location>
</feature>
<evidence type="ECO:0000256" key="2">
    <source>
        <dbReference type="ARBA" id="ARBA00022801"/>
    </source>
</evidence>